<keyword evidence="2" id="KW-1185">Reference proteome</keyword>
<organism evidence="2 3">
    <name type="scientific">Plectus sambesii</name>
    <dbReference type="NCBI Taxonomy" id="2011161"/>
    <lineage>
        <taxon>Eukaryota</taxon>
        <taxon>Metazoa</taxon>
        <taxon>Ecdysozoa</taxon>
        <taxon>Nematoda</taxon>
        <taxon>Chromadorea</taxon>
        <taxon>Plectida</taxon>
        <taxon>Plectina</taxon>
        <taxon>Plectoidea</taxon>
        <taxon>Plectidae</taxon>
        <taxon>Plectus</taxon>
    </lineage>
</organism>
<accession>A0A914WHE0</accession>
<sequence length="137" mass="15130">MALDAQVIVSIVRWTVPAGVLDVGRTDRGGRERVGYYGAKQLLAESCRCAMAGAQIAARPDRQERRSRPSTTPFVCGGRTEAGPSSRKQCRPHNCYPSRLTAALVTAMQPHKQHNKQQLREQSLGRHCSHFSSLICE</sequence>
<evidence type="ECO:0000256" key="1">
    <source>
        <dbReference type="SAM" id="MobiDB-lite"/>
    </source>
</evidence>
<proteinExistence type="predicted"/>
<dbReference type="Proteomes" id="UP000887566">
    <property type="component" value="Unplaced"/>
</dbReference>
<evidence type="ECO:0000313" key="3">
    <source>
        <dbReference type="WBParaSite" id="PSAMB.scaffold4017size15980.g23174.t1"/>
    </source>
</evidence>
<protein>
    <submittedName>
        <fullName evidence="3">Uncharacterized protein</fullName>
    </submittedName>
</protein>
<dbReference type="AlphaFoldDB" id="A0A914WHE0"/>
<feature type="region of interest" description="Disordered" evidence="1">
    <location>
        <begin position="58"/>
        <end position="90"/>
    </location>
</feature>
<evidence type="ECO:0000313" key="2">
    <source>
        <dbReference type="Proteomes" id="UP000887566"/>
    </source>
</evidence>
<reference evidence="3" key="1">
    <citation type="submission" date="2022-11" db="UniProtKB">
        <authorList>
            <consortium name="WormBaseParasite"/>
        </authorList>
    </citation>
    <scope>IDENTIFICATION</scope>
</reference>
<name>A0A914WHE0_9BILA</name>
<dbReference type="WBParaSite" id="PSAMB.scaffold4017size15980.g23174.t1">
    <property type="protein sequence ID" value="PSAMB.scaffold4017size15980.g23174.t1"/>
    <property type="gene ID" value="PSAMB.scaffold4017size15980.g23174"/>
</dbReference>